<keyword evidence="1" id="KW-1133">Transmembrane helix</keyword>
<gene>
    <name evidence="2" type="ORF">METZ01_LOCUS125603</name>
</gene>
<dbReference type="EMBL" id="UINC01017526">
    <property type="protein sequence ID" value="SVA72749.1"/>
    <property type="molecule type" value="Genomic_DNA"/>
</dbReference>
<accession>A0A381Y6Q0</accession>
<keyword evidence="1" id="KW-0812">Transmembrane</keyword>
<keyword evidence="1" id="KW-0472">Membrane</keyword>
<sequence length="56" mass="6211">MDSTVRKTLGWASQSSYSGIGQDRGRSCDVISINFSLLVVIVCLFMIFLNNDRPAQ</sequence>
<evidence type="ECO:0000256" key="1">
    <source>
        <dbReference type="SAM" id="Phobius"/>
    </source>
</evidence>
<reference evidence="2" key="1">
    <citation type="submission" date="2018-05" db="EMBL/GenBank/DDBJ databases">
        <authorList>
            <person name="Lanie J.A."/>
            <person name="Ng W.-L."/>
            <person name="Kazmierczak K.M."/>
            <person name="Andrzejewski T.M."/>
            <person name="Davidsen T.M."/>
            <person name="Wayne K.J."/>
            <person name="Tettelin H."/>
            <person name="Glass J.I."/>
            <person name="Rusch D."/>
            <person name="Podicherti R."/>
            <person name="Tsui H.-C.T."/>
            <person name="Winkler M.E."/>
        </authorList>
    </citation>
    <scope>NUCLEOTIDE SEQUENCE</scope>
</reference>
<organism evidence="2">
    <name type="scientific">marine metagenome</name>
    <dbReference type="NCBI Taxonomy" id="408172"/>
    <lineage>
        <taxon>unclassified sequences</taxon>
        <taxon>metagenomes</taxon>
        <taxon>ecological metagenomes</taxon>
    </lineage>
</organism>
<feature type="transmembrane region" description="Helical" evidence="1">
    <location>
        <begin position="31"/>
        <end position="49"/>
    </location>
</feature>
<dbReference type="AlphaFoldDB" id="A0A381Y6Q0"/>
<proteinExistence type="predicted"/>
<name>A0A381Y6Q0_9ZZZZ</name>
<evidence type="ECO:0000313" key="2">
    <source>
        <dbReference type="EMBL" id="SVA72749.1"/>
    </source>
</evidence>
<protein>
    <submittedName>
        <fullName evidence="2">Uncharacterized protein</fullName>
    </submittedName>
</protein>